<keyword evidence="1" id="KW-0812">Transmembrane</keyword>
<evidence type="ECO:0000313" key="2">
    <source>
        <dbReference type="EMBL" id="MCY0963838.1"/>
    </source>
</evidence>
<dbReference type="RefSeq" id="WP_283172058.1">
    <property type="nucleotide sequence ID" value="NZ_JAPNOA010000006.1"/>
</dbReference>
<keyword evidence="3" id="KW-1185">Reference proteome</keyword>
<evidence type="ECO:0000256" key="1">
    <source>
        <dbReference type="SAM" id="Phobius"/>
    </source>
</evidence>
<sequence>MMLILALILILTGFLHMAVTINSHFRLLYGRQTLPHSSARMLQAAGLGWLALALWPCINAWSVQVGLVVWVGLLHLGALLITACLTWKPDWFRLGWRYVGQLRRLLLPGLQLS</sequence>
<keyword evidence="1" id="KW-1133">Transmembrane helix</keyword>
<name>A0A9X3EJQ9_9GAMM</name>
<dbReference type="Pfam" id="PF11804">
    <property type="entry name" value="DUF3325"/>
    <property type="match status" value="1"/>
</dbReference>
<organism evidence="2 3">
    <name type="scientific">Parathalassolituus penaei</name>
    <dbReference type="NCBI Taxonomy" id="2997323"/>
    <lineage>
        <taxon>Bacteria</taxon>
        <taxon>Pseudomonadati</taxon>
        <taxon>Pseudomonadota</taxon>
        <taxon>Gammaproteobacteria</taxon>
        <taxon>Oceanospirillales</taxon>
        <taxon>Oceanospirillaceae</taxon>
        <taxon>Parathalassolituus</taxon>
    </lineage>
</organism>
<protein>
    <submittedName>
        <fullName evidence="2">DUF3325 domain-containing protein</fullName>
    </submittedName>
</protein>
<gene>
    <name evidence="2" type="ORF">OUO13_01375</name>
</gene>
<feature type="transmembrane region" description="Helical" evidence="1">
    <location>
        <begin position="41"/>
        <end position="61"/>
    </location>
</feature>
<feature type="transmembrane region" description="Helical" evidence="1">
    <location>
        <begin position="6"/>
        <end position="29"/>
    </location>
</feature>
<dbReference type="AlphaFoldDB" id="A0A9X3EJQ9"/>
<dbReference type="Proteomes" id="UP001150830">
    <property type="component" value="Unassembled WGS sequence"/>
</dbReference>
<evidence type="ECO:0000313" key="3">
    <source>
        <dbReference type="Proteomes" id="UP001150830"/>
    </source>
</evidence>
<dbReference type="InterPro" id="IPR021762">
    <property type="entry name" value="DUF3325"/>
</dbReference>
<dbReference type="EMBL" id="JAPNOA010000006">
    <property type="protein sequence ID" value="MCY0963838.1"/>
    <property type="molecule type" value="Genomic_DNA"/>
</dbReference>
<proteinExistence type="predicted"/>
<comment type="caution">
    <text evidence="2">The sequence shown here is derived from an EMBL/GenBank/DDBJ whole genome shotgun (WGS) entry which is preliminary data.</text>
</comment>
<reference evidence="2" key="1">
    <citation type="submission" date="2022-11" db="EMBL/GenBank/DDBJ databases">
        <title>Parathalassolutuus dongxingensis gen. nov., sp. nov., a novel member of family Oceanospirillaceae isolated from a coastal shrimp pond in Guangxi, China.</title>
        <authorList>
            <person name="Chen H."/>
        </authorList>
    </citation>
    <scope>NUCLEOTIDE SEQUENCE</scope>
    <source>
        <strain evidence="2">G-43</strain>
    </source>
</reference>
<accession>A0A9X3EJQ9</accession>
<feature type="transmembrane region" description="Helical" evidence="1">
    <location>
        <begin position="67"/>
        <end position="87"/>
    </location>
</feature>
<keyword evidence="1" id="KW-0472">Membrane</keyword>